<gene>
    <name evidence="2" type="ORF">GPA10_37215</name>
</gene>
<evidence type="ECO:0000313" key="3">
    <source>
        <dbReference type="Proteomes" id="UP000483802"/>
    </source>
</evidence>
<proteinExistence type="predicted"/>
<reference evidence="2 3" key="1">
    <citation type="submission" date="2019-11" db="EMBL/GenBank/DDBJ databases">
        <title>Streptomyces typhae sp. nov., a novel endophytic actinomycete isolated from the root of cattail pollen (Typha angustifolia L.).</title>
        <authorList>
            <person name="Peng C."/>
        </authorList>
    </citation>
    <scope>NUCLEOTIDE SEQUENCE [LARGE SCALE GENOMIC DNA]</scope>
    <source>
        <strain evidence="3">p1417</strain>
    </source>
</reference>
<organism evidence="2 3">
    <name type="scientific">Streptomyces typhae</name>
    <dbReference type="NCBI Taxonomy" id="2681492"/>
    <lineage>
        <taxon>Bacteria</taxon>
        <taxon>Bacillati</taxon>
        <taxon>Actinomycetota</taxon>
        <taxon>Actinomycetes</taxon>
        <taxon>Kitasatosporales</taxon>
        <taxon>Streptomycetaceae</taxon>
        <taxon>Streptomyces</taxon>
    </lineage>
</organism>
<comment type="caution">
    <text evidence="2">The sequence shown here is derived from an EMBL/GenBank/DDBJ whole genome shotgun (WGS) entry which is preliminary data.</text>
</comment>
<name>A0A6L6X8R2_9ACTN</name>
<dbReference type="Proteomes" id="UP000483802">
    <property type="component" value="Unassembled WGS sequence"/>
</dbReference>
<protein>
    <submittedName>
        <fullName evidence="2">Uncharacterized protein</fullName>
    </submittedName>
</protein>
<feature type="region of interest" description="Disordered" evidence="1">
    <location>
        <begin position="31"/>
        <end position="60"/>
    </location>
</feature>
<sequence length="150" mass="17281">MFRRRADREFRDAQRVCQAMQEMVATWQAPDFPSPAAESAPTAQDSATPGDVPDFLPPDLRVPSRHEVEGLMMRWQQPLVIDGAVRACPQCGSYRDWIIFSMRDDTVWLRCRTGHNTLERRLDPAWYNRNSGPVDHFHPTLDDGLRHLGH</sequence>
<keyword evidence="3" id="KW-1185">Reference proteome</keyword>
<dbReference type="AlphaFoldDB" id="A0A6L6X8R2"/>
<dbReference type="RefSeq" id="WP_157169265.1">
    <property type="nucleotide sequence ID" value="NZ_WPNZ01000031.1"/>
</dbReference>
<evidence type="ECO:0000313" key="2">
    <source>
        <dbReference type="EMBL" id="MVO90244.1"/>
    </source>
</evidence>
<evidence type="ECO:0000256" key="1">
    <source>
        <dbReference type="SAM" id="MobiDB-lite"/>
    </source>
</evidence>
<dbReference type="EMBL" id="WPNZ01000031">
    <property type="protein sequence ID" value="MVO90244.1"/>
    <property type="molecule type" value="Genomic_DNA"/>
</dbReference>
<accession>A0A6L6X8R2</accession>